<dbReference type="Gene3D" id="3.40.1190.10">
    <property type="entry name" value="Mur-like, catalytic domain"/>
    <property type="match status" value="1"/>
</dbReference>
<dbReference type="OrthoDB" id="9800958at2"/>
<dbReference type="InterPro" id="IPR051046">
    <property type="entry name" value="MurCDEF_CellWall_CoF430Synth"/>
</dbReference>
<dbReference type="RefSeq" id="WP_035392389.1">
    <property type="nucleotide sequence ID" value="NZ_JXUW01000030.1"/>
</dbReference>
<reference evidence="7 8" key="1">
    <citation type="submission" date="2015-01" db="EMBL/GenBank/DDBJ databases">
        <title>Draft genome of the acidophilic iron oxidizer Ferrimicrobium acidiphilum strain T23.</title>
        <authorList>
            <person name="Poehlein A."/>
            <person name="Eisen S."/>
            <person name="Schloemann M."/>
            <person name="Johnson B.D."/>
            <person name="Daniel R."/>
            <person name="Muehling M."/>
        </authorList>
    </citation>
    <scope>NUCLEOTIDE SEQUENCE [LARGE SCALE GENOMIC DNA]</scope>
    <source>
        <strain evidence="7 8">T23</strain>
    </source>
</reference>
<dbReference type="EC" id="6.3.2.10" evidence="7"/>
<evidence type="ECO:0000313" key="7">
    <source>
        <dbReference type="EMBL" id="KJE75757.1"/>
    </source>
</evidence>
<keyword evidence="1 7" id="KW-0436">Ligase</keyword>
<accession>A0A0D8FU40</accession>
<protein>
    <submittedName>
        <fullName evidence="7">UDP-N-acetylmuramoyl-tripeptide--D-alanyl-D-alanine ligase</fullName>
        <ecNumber evidence="7">6.3.2.10</ecNumber>
    </submittedName>
</protein>
<dbReference type="InterPro" id="IPR004101">
    <property type="entry name" value="Mur_ligase_C"/>
</dbReference>
<keyword evidence="4" id="KW-1133">Transmembrane helix</keyword>
<dbReference type="Proteomes" id="UP000032336">
    <property type="component" value="Unassembled WGS sequence"/>
</dbReference>
<comment type="caution">
    <text evidence="7">The sequence shown here is derived from an EMBL/GenBank/DDBJ whole genome shotgun (WGS) entry which is preliminary data.</text>
</comment>
<evidence type="ECO:0000256" key="3">
    <source>
        <dbReference type="ARBA" id="ARBA00022840"/>
    </source>
</evidence>
<dbReference type="InterPro" id="IPR013221">
    <property type="entry name" value="Mur_ligase_cen"/>
</dbReference>
<evidence type="ECO:0000259" key="5">
    <source>
        <dbReference type="Pfam" id="PF02875"/>
    </source>
</evidence>
<dbReference type="GeneID" id="78373554"/>
<dbReference type="PANTHER" id="PTHR43024:SF1">
    <property type="entry name" value="UDP-N-ACETYLMURAMOYL-TRIPEPTIDE--D-ALANYL-D-ALANINE LIGASE"/>
    <property type="match status" value="1"/>
</dbReference>
<evidence type="ECO:0000256" key="4">
    <source>
        <dbReference type="SAM" id="Phobius"/>
    </source>
</evidence>
<evidence type="ECO:0000313" key="8">
    <source>
        <dbReference type="Proteomes" id="UP000032336"/>
    </source>
</evidence>
<dbReference type="GO" id="GO:0005524">
    <property type="term" value="F:ATP binding"/>
    <property type="evidence" value="ECO:0007669"/>
    <property type="project" value="UniProtKB-KW"/>
</dbReference>
<keyword evidence="2" id="KW-0547">Nucleotide-binding</keyword>
<dbReference type="STRING" id="1121877.FEAC_25340"/>
<gene>
    <name evidence="7" type="primary">murF</name>
    <name evidence="7" type="ORF">FEAC_25340</name>
</gene>
<name>A0A0D8FU40_9ACTN</name>
<dbReference type="AlphaFoldDB" id="A0A0D8FU40"/>
<dbReference type="Pfam" id="PF02875">
    <property type="entry name" value="Mur_ligase_C"/>
    <property type="match status" value="1"/>
</dbReference>
<dbReference type="Gene3D" id="3.90.190.20">
    <property type="entry name" value="Mur ligase, C-terminal domain"/>
    <property type="match status" value="1"/>
</dbReference>
<keyword evidence="3" id="KW-0067">ATP-binding</keyword>
<feature type="transmembrane region" description="Helical" evidence="4">
    <location>
        <begin position="45"/>
        <end position="69"/>
    </location>
</feature>
<proteinExistence type="predicted"/>
<feature type="domain" description="Mur ligase central" evidence="6">
    <location>
        <begin position="184"/>
        <end position="326"/>
    </location>
</feature>
<organism evidence="7 8">
    <name type="scientific">Ferrimicrobium acidiphilum DSM 19497</name>
    <dbReference type="NCBI Taxonomy" id="1121877"/>
    <lineage>
        <taxon>Bacteria</taxon>
        <taxon>Bacillati</taxon>
        <taxon>Actinomycetota</taxon>
        <taxon>Acidimicrobiia</taxon>
        <taxon>Acidimicrobiales</taxon>
        <taxon>Acidimicrobiaceae</taxon>
        <taxon>Ferrimicrobium</taxon>
    </lineage>
</organism>
<dbReference type="SUPFAM" id="SSF53623">
    <property type="entry name" value="MurD-like peptide ligases, catalytic domain"/>
    <property type="match status" value="1"/>
</dbReference>
<evidence type="ECO:0000259" key="6">
    <source>
        <dbReference type="Pfam" id="PF08245"/>
    </source>
</evidence>
<evidence type="ECO:0000256" key="1">
    <source>
        <dbReference type="ARBA" id="ARBA00022598"/>
    </source>
</evidence>
<keyword evidence="4" id="KW-0812">Transmembrane</keyword>
<feature type="transmembrane region" description="Helical" evidence="4">
    <location>
        <begin position="112"/>
        <end position="130"/>
    </location>
</feature>
<feature type="transmembrane region" description="Helical" evidence="4">
    <location>
        <begin position="75"/>
        <end position="96"/>
    </location>
</feature>
<evidence type="ECO:0000256" key="2">
    <source>
        <dbReference type="ARBA" id="ARBA00022741"/>
    </source>
</evidence>
<dbReference type="PANTHER" id="PTHR43024">
    <property type="entry name" value="UDP-N-ACETYLMURAMOYL-TRIPEPTIDE--D-ALANYL-D-ALANINE LIGASE"/>
    <property type="match status" value="1"/>
</dbReference>
<feature type="transmembrane region" description="Helical" evidence="4">
    <location>
        <begin position="6"/>
        <end position="25"/>
    </location>
</feature>
<keyword evidence="4" id="KW-0472">Membrane</keyword>
<feature type="domain" description="Mur ligase C-terminal" evidence="5">
    <location>
        <begin position="397"/>
        <end position="519"/>
    </location>
</feature>
<dbReference type="PATRIC" id="fig|1121877.4.peg.2826"/>
<dbReference type="SUPFAM" id="SSF53244">
    <property type="entry name" value="MurD-like peptide ligases, peptide-binding domain"/>
    <property type="match status" value="1"/>
</dbReference>
<dbReference type="GO" id="GO:0047480">
    <property type="term" value="F:UDP-N-acetylmuramoyl-tripeptide-D-alanyl-D-alanine ligase activity"/>
    <property type="evidence" value="ECO:0007669"/>
    <property type="project" value="UniProtKB-EC"/>
</dbReference>
<sequence length="529" mass="56111">MGHELAVVVAVLIGIVAQTPALKWVRVGQREHYLPGRIGPFFALWFRASFVNQALLVVGLVLLVGSFVQSFGTEVHLVIAALLVICLLLTPFGLGFRGRTSPLALTSRMRRLLVAVGLIDVIVTLVGLVVGLPLAFALLAGFFAPAVVELALIATRPLEDHLLQRYVDDATERLLRVRPRVVGITGSFGKTTTKNYLATLLEGSVRAIASPASFNNRGGLARSINERLVPGTEVFVAEMGTFGPGEIAALCSWIPPEIAVLTALGPVHLERFGSEASILRAKLEITEQASVVIINIDYPRLALAAKALAGSATDRRIVKVSAIQLDADVTVKPNEEGELVVYLHGQKLAKIDAGDIAPTNLACAVAAALECGVAPEALQSRLGLVKSPANRLVTAVVPDSGVEVLDDTYNSNPAGARRALAALQRRGGEAATKFVVTPGMVELGKRQYPENYALGKAVGQVANQLVVVGMTNRIALMEGAAEAQATAEGTRLDAVVSVKDRDSAIAYIKRSAKSGDVVLYENDLPDHYP</sequence>
<keyword evidence="8" id="KW-1185">Reference proteome</keyword>
<dbReference type="EMBL" id="JXUW01000030">
    <property type="protein sequence ID" value="KJE75757.1"/>
    <property type="molecule type" value="Genomic_DNA"/>
</dbReference>
<dbReference type="InterPro" id="IPR036565">
    <property type="entry name" value="Mur-like_cat_sf"/>
</dbReference>
<dbReference type="InterPro" id="IPR036615">
    <property type="entry name" value="Mur_ligase_C_dom_sf"/>
</dbReference>
<dbReference type="Pfam" id="PF08245">
    <property type="entry name" value="Mur_ligase_M"/>
    <property type="match status" value="1"/>
</dbReference>
<dbReference type="eggNOG" id="COG0770">
    <property type="taxonomic scope" value="Bacteria"/>
</dbReference>